<dbReference type="Proteomes" id="UP000236569">
    <property type="component" value="Unassembled WGS sequence"/>
</dbReference>
<keyword evidence="2" id="KW-1185">Reference proteome</keyword>
<organism evidence="1 2">
    <name type="scientific">Deinococcus aerius</name>
    <dbReference type="NCBI Taxonomy" id="200253"/>
    <lineage>
        <taxon>Bacteria</taxon>
        <taxon>Thermotogati</taxon>
        <taxon>Deinococcota</taxon>
        <taxon>Deinococci</taxon>
        <taxon>Deinococcales</taxon>
        <taxon>Deinococcaceae</taxon>
        <taxon>Deinococcus</taxon>
    </lineage>
</organism>
<comment type="caution">
    <text evidence="1">The sequence shown here is derived from an EMBL/GenBank/DDBJ whole genome shotgun (WGS) entry which is preliminary data.</text>
</comment>
<sequence>MRPPVLPQVAGTLPAGQALLTHTLDLLDLLDVLRPNLERTLCVDLMITCPAVSAQTTCELARLALQEADGLPAHPQLPQLPALTAHVRRLLGALLASPAPHGLVA</sequence>
<gene>
    <name evidence="1" type="ORF">DAERI_020340</name>
</gene>
<reference evidence="2" key="1">
    <citation type="submission" date="2018-01" db="EMBL/GenBank/DDBJ databases">
        <title>Draft Genome Sequence of the Radioresistant Bacterium Deinococcus aerius TR0125, Isolated from the Higher Atmosphere above Japan.</title>
        <authorList>
            <person name="Satoh K."/>
            <person name="Arai H."/>
            <person name="Sanzen T."/>
            <person name="Kawaguchi Y."/>
            <person name="Hayashi H."/>
            <person name="Yokobori S."/>
            <person name="Yamagishi A."/>
            <person name="Oono Y."/>
            <person name="Narumi I."/>
        </authorList>
    </citation>
    <scope>NUCLEOTIDE SEQUENCE [LARGE SCALE GENOMIC DNA]</scope>
    <source>
        <strain evidence="2">TR0125</strain>
    </source>
</reference>
<accession>A0A2I9CSR8</accession>
<evidence type="ECO:0000313" key="2">
    <source>
        <dbReference type="Proteomes" id="UP000236569"/>
    </source>
</evidence>
<dbReference type="OrthoDB" id="72122at2"/>
<evidence type="ECO:0000313" key="1">
    <source>
        <dbReference type="EMBL" id="GBF04743.1"/>
    </source>
</evidence>
<dbReference type="AlphaFoldDB" id="A0A2I9CSR8"/>
<proteinExistence type="predicted"/>
<dbReference type="RefSeq" id="WP_103128206.1">
    <property type="nucleotide sequence ID" value="NZ_BFAG01000002.1"/>
</dbReference>
<dbReference type="EMBL" id="BFAG01000002">
    <property type="protein sequence ID" value="GBF04743.1"/>
    <property type="molecule type" value="Genomic_DNA"/>
</dbReference>
<protein>
    <submittedName>
        <fullName evidence="1">Uncharacterized protein</fullName>
    </submittedName>
</protein>
<name>A0A2I9CSR8_9DEIO</name>